<feature type="non-terminal residue" evidence="2">
    <location>
        <position position="1"/>
    </location>
</feature>
<feature type="compositionally biased region" description="Basic and acidic residues" evidence="1">
    <location>
        <begin position="1"/>
        <end position="16"/>
    </location>
</feature>
<proteinExistence type="predicted"/>
<organism evidence="2 3">
    <name type="scientific">Mesorhabditis spiculigera</name>
    <dbReference type="NCBI Taxonomy" id="96644"/>
    <lineage>
        <taxon>Eukaryota</taxon>
        <taxon>Metazoa</taxon>
        <taxon>Ecdysozoa</taxon>
        <taxon>Nematoda</taxon>
        <taxon>Chromadorea</taxon>
        <taxon>Rhabditida</taxon>
        <taxon>Rhabditina</taxon>
        <taxon>Rhabditomorpha</taxon>
        <taxon>Rhabditoidea</taxon>
        <taxon>Rhabditidae</taxon>
        <taxon>Mesorhabditinae</taxon>
        <taxon>Mesorhabditis</taxon>
    </lineage>
</organism>
<dbReference type="AlphaFoldDB" id="A0AA36C796"/>
<evidence type="ECO:0000313" key="3">
    <source>
        <dbReference type="Proteomes" id="UP001177023"/>
    </source>
</evidence>
<feature type="region of interest" description="Disordered" evidence="1">
    <location>
        <begin position="1"/>
        <end position="21"/>
    </location>
</feature>
<name>A0AA36C796_9BILA</name>
<dbReference type="Proteomes" id="UP001177023">
    <property type="component" value="Unassembled WGS sequence"/>
</dbReference>
<reference evidence="2" key="1">
    <citation type="submission" date="2023-06" db="EMBL/GenBank/DDBJ databases">
        <authorList>
            <person name="Delattre M."/>
        </authorList>
    </citation>
    <scope>NUCLEOTIDE SEQUENCE</scope>
    <source>
        <strain evidence="2">AF72</strain>
    </source>
</reference>
<comment type="caution">
    <text evidence="2">The sequence shown here is derived from an EMBL/GenBank/DDBJ whole genome shotgun (WGS) entry which is preliminary data.</text>
</comment>
<evidence type="ECO:0000313" key="2">
    <source>
        <dbReference type="EMBL" id="CAJ0562537.1"/>
    </source>
</evidence>
<sequence>MVGIGKEERAGGDPKTKANMANVEEGGVEKRDPVKSYSQKFWDIVQGGWKWTSVARHNAVVLLQQPKPEKREKWIIFGSTLYTEGKSGEYTAQELLFDRISPDPSNRLVYVRTVDWKPFIANPIPCSSINLHFETRADQVRVLEAIRAAYAEPKPTSWSMSEEDAELKREHERELAEKLDDVEAQNPAGQPTSRCHTLMPLVAISGIADVYERWVDSEHSRRVVEDWPEVVVMKNCALRLFKKGAGECCPPSQITI</sequence>
<keyword evidence="3" id="KW-1185">Reference proteome</keyword>
<dbReference type="EMBL" id="CATQJA010000650">
    <property type="protein sequence ID" value="CAJ0562537.1"/>
    <property type="molecule type" value="Genomic_DNA"/>
</dbReference>
<protein>
    <submittedName>
        <fullName evidence="2">Uncharacterized protein</fullName>
    </submittedName>
</protein>
<evidence type="ECO:0000256" key="1">
    <source>
        <dbReference type="SAM" id="MobiDB-lite"/>
    </source>
</evidence>
<gene>
    <name evidence="2" type="ORF">MSPICULIGERA_LOCUS2152</name>
</gene>
<accession>A0AA36C796</accession>